<evidence type="ECO:0000313" key="1">
    <source>
        <dbReference type="EnsemblPlants" id="AUR62013641-RA:cds"/>
    </source>
</evidence>
<sequence>MTLDFRNSASYVLLSNMYAGFGMWENVSRIRSVMENKALKKLPGCSSIELNGAVQEFLVRDNSHPHTGEVYSLLENFSASGFSLKLESEFTELELVN</sequence>
<dbReference type="InterPro" id="IPR046848">
    <property type="entry name" value="E_motif"/>
</dbReference>
<dbReference type="AlphaFoldDB" id="A0A803LI44"/>
<dbReference type="InterPro" id="IPR046960">
    <property type="entry name" value="PPR_At4g14850-like_plant"/>
</dbReference>
<evidence type="ECO:0000313" key="2">
    <source>
        <dbReference type="Proteomes" id="UP000596660"/>
    </source>
</evidence>
<dbReference type="GO" id="GO:0003723">
    <property type="term" value="F:RNA binding"/>
    <property type="evidence" value="ECO:0007669"/>
    <property type="project" value="InterPro"/>
</dbReference>
<dbReference type="Proteomes" id="UP000596660">
    <property type="component" value="Unplaced"/>
</dbReference>
<protein>
    <recommendedName>
        <fullName evidence="3">Pentatricopeptide repeat-containing protein</fullName>
    </recommendedName>
</protein>
<keyword evidence="2" id="KW-1185">Reference proteome</keyword>
<reference evidence="1" key="1">
    <citation type="journal article" date="2017" name="Nature">
        <title>The genome of Chenopodium quinoa.</title>
        <authorList>
            <person name="Jarvis D.E."/>
            <person name="Ho Y.S."/>
            <person name="Lightfoot D.J."/>
            <person name="Schmoeckel S.M."/>
            <person name="Li B."/>
            <person name="Borm T.J.A."/>
            <person name="Ohyanagi H."/>
            <person name="Mineta K."/>
            <person name="Michell C.T."/>
            <person name="Saber N."/>
            <person name="Kharbatia N.M."/>
            <person name="Rupper R.R."/>
            <person name="Sharp A.R."/>
            <person name="Dally N."/>
            <person name="Boughton B.A."/>
            <person name="Woo Y.H."/>
            <person name="Gao G."/>
            <person name="Schijlen E.G.W.M."/>
            <person name="Guo X."/>
            <person name="Momin A.A."/>
            <person name="Negrao S."/>
            <person name="Al-Babili S."/>
            <person name="Gehring C."/>
            <person name="Roessner U."/>
            <person name="Jung C."/>
            <person name="Murphy K."/>
            <person name="Arold S.T."/>
            <person name="Gojobori T."/>
            <person name="van der Linden C.G."/>
            <person name="van Loo E.N."/>
            <person name="Jellen E.N."/>
            <person name="Maughan P.J."/>
            <person name="Tester M."/>
        </authorList>
    </citation>
    <scope>NUCLEOTIDE SEQUENCE [LARGE SCALE GENOMIC DNA]</scope>
    <source>
        <strain evidence="1">cv. PI 614886</strain>
    </source>
</reference>
<organism evidence="1 2">
    <name type="scientific">Chenopodium quinoa</name>
    <name type="common">Quinoa</name>
    <dbReference type="NCBI Taxonomy" id="63459"/>
    <lineage>
        <taxon>Eukaryota</taxon>
        <taxon>Viridiplantae</taxon>
        <taxon>Streptophyta</taxon>
        <taxon>Embryophyta</taxon>
        <taxon>Tracheophyta</taxon>
        <taxon>Spermatophyta</taxon>
        <taxon>Magnoliopsida</taxon>
        <taxon>eudicotyledons</taxon>
        <taxon>Gunneridae</taxon>
        <taxon>Pentapetalae</taxon>
        <taxon>Caryophyllales</taxon>
        <taxon>Chenopodiaceae</taxon>
        <taxon>Chenopodioideae</taxon>
        <taxon>Atripliceae</taxon>
        <taxon>Chenopodium</taxon>
    </lineage>
</organism>
<reference evidence="1" key="2">
    <citation type="submission" date="2021-03" db="UniProtKB">
        <authorList>
            <consortium name="EnsemblPlants"/>
        </authorList>
    </citation>
    <scope>IDENTIFICATION</scope>
</reference>
<dbReference type="PANTHER" id="PTHR47926">
    <property type="entry name" value="PENTATRICOPEPTIDE REPEAT-CONTAINING PROTEIN"/>
    <property type="match status" value="1"/>
</dbReference>
<dbReference type="Pfam" id="PF20431">
    <property type="entry name" value="E_motif"/>
    <property type="match status" value="1"/>
</dbReference>
<proteinExistence type="predicted"/>
<evidence type="ECO:0008006" key="3">
    <source>
        <dbReference type="Google" id="ProtNLM"/>
    </source>
</evidence>
<dbReference type="EnsemblPlants" id="AUR62013641-RA">
    <property type="protein sequence ID" value="AUR62013641-RA:cds"/>
    <property type="gene ID" value="AUR62013641"/>
</dbReference>
<dbReference type="GO" id="GO:0009451">
    <property type="term" value="P:RNA modification"/>
    <property type="evidence" value="ECO:0007669"/>
    <property type="project" value="InterPro"/>
</dbReference>
<accession>A0A803LI44</accession>
<dbReference type="PANTHER" id="PTHR47926:SF492">
    <property type="entry name" value="DYW DOMAIN-CONTAINING PROTEIN"/>
    <property type="match status" value="1"/>
</dbReference>
<name>A0A803LI44_CHEQI</name>
<dbReference type="Gramene" id="AUR62013641-RA">
    <property type="protein sequence ID" value="AUR62013641-RA:cds"/>
    <property type="gene ID" value="AUR62013641"/>
</dbReference>